<evidence type="ECO:0000256" key="2">
    <source>
        <dbReference type="ARBA" id="ARBA00005967"/>
    </source>
</evidence>
<comment type="catalytic activity">
    <reaction evidence="24">
        <text>a 1,2-diacyl-sn-glycerol + ATP = a 1,2-diacyl-sn-glycero-3-phosphate + ADP + H(+)</text>
        <dbReference type="Rhea" id="RHEA:10272"/>
        <dbReference type="ChEBI" id="CHEBI:15378"/>
        <dbReference type="ChEBI" id="CHEBI:17815"/>
        <dbReference type="ChEBI" id="CHEBI:30616"/>
        <dbReference type="ChEBI" id="CHEBI:58608"/>
        <dbReference type="ChEBI" id="CHEBI:456216"/>
        <dbReference type="EC" id="2.7.1.107"/>
    </reaction>
</comment>
<evidence type="ECO:0000256" key="17">
    <source>
        <dbReference type="ARBA" id="ARBA00023136"/>
    </source>
</evidence>
<dbReference type="AlphaFoldDB" id="A0A6S6TG79"/>
<keyword evidence="5" id="KW-1003">Cell membrane</keyword>
<protein>
    <recommendedName>
        <fullName evidence="4 24">Diacylglycerol kinase</fullName>
        <ecNumber evidence="3 24">2.7.1.107</ecNumber>
    </recommendedName>
</protein>
<evidence type="ECO:0000256" key="12">
    <source>
        <dbReference type="ARBA" id="ARBA00022777"/>
    </source>
</evidence>
<dbReference type="GO" id="GO:0004143">
    <property type="term" value="F:ATP-dependent diacylglycerol kinase activity"/>
    <property type="evidence" value="ECO:0007669"/>
    <property type="project" value="UniProtKB-EC"/>
</dbReference>
<evidence type="ECO:0000256" key="8">
    <source>
        <dbReference type="ARBA" id="ARBA00022679"/>
    </source>
</evidence>
<keyword evidence="19 24" id="KW-1208">Phospholipid metabolism</keyword>
<evidence type="ECO:0000256" key="21">
    <source>
        <dbReference type="PIRSR" id="PIRSR600829-2"/>
    </source>
</evidence>
<dbReference type="EC" id="2.7.1.107" evidence="3 24"/>
<dbReference type="InterPro" id="IPR000829">
    <property type="entry name" value="DAGK"/>
</dbReference>
<dbReference type="Gene3D" id="1.10.287.3610">
    <property type="match status" value="1"/>
</dbReference>
<evidence type="ECO:0000256" key="16">
    <source>
        <dbReference type="ARBA" id="ARBA00023098"/>
    </source>
</evidence>
<comment type="cofactor">
    <cofactor evidence="23">
        <name>Mg(2+)</name>
        <dbReference type="ChEBI" id="CHEBI:18420"/>
    </cofactor>
    <text evidence="23">Mn(2+), Zn(2+), Cd(2+) and Co(2+) support activity to lesser extents.</text>
</comment>
<dbReference type="GO" id="GO:0005886">
    <property type="term" value="C:plasma membrane"/>
    <property type="evidence" value="ECO:0007669"/>
    <property type="project" value="UniProtKB-SubCell"/>
</dbReference>
<dbReference type="InterPro" id="IPR033718">
    <property type="entry name" value="DAGK_prok"/>
</dbReference>
<evidence type="ECO:0000256" key="1">
    <source>
        <dbReference type="ARBA" id="ARBA00004429"/>
    </source>
</evidence>
<feature type="transmembrane region" description="Helical" evidence="24">
    <location>
        <begin position="33"/>
        <end position="50"/>
    </location>
</feature>
<keyword evidence="18" id="KW-0594">Phospholipid biosynthesis</keyword>
<evidence type="ECO:0000256" key="15">
    <source>
        <dbReference type="ARBA" id="ARBA00022989"/>
    </source>
</evidence>
<evidence type="ECO:0000256" key="5">
    <source>
        <dbReference type="ARBA" id="ARBA00022475"/>
    </source>
</evidence>
<keyword evidence="17 24" id="KW-0472">Membrane</keyword>
<keyword evidence="12 24" id="KW-0418">Kinase</keyword>
<evidence type="ECO:0000256" key="7">
    <source>
        <dbReference type="ARBA" id="ARBA00022519"/>
    </source>
</evidence>
<dbReference type="Pfam" id="PF01219">
    <property type="entry name" value="DAGK_prokar"/>
    <property type="match status" value="1"/>
</dbReference>
<keyword evidence="15 24" id="KW-1133">Transmembrane helix</keyword>
<feature type="binding site" evidence="22">
    <location>
        <position position="16"/>
    </location>
    <ligand>
        <name>ATP</name>
        <dbReference type="ChEBI" id="CHEBI:30616"/>
    </ligand>
</feature>
<feature type="binding site" evidence="22">
    <location>
        <position position="76"/>
    </location>
    <ligand>
        <name>ATP</name>
        <dbReference type="ChEBI" id="CHEBI:30616"/>
    </ligand>
</feature>
<keyword evidence="11 22" id="KW-0547">Nucleotide-binding</keyword>
<evidence type="ECO:0000256" key="6">
    <source>
        <dbReference type="ARBA" id="ARBA00022516"/>
    </source>
</evidence>
<feature type="binding site" evidence="23">
    <location>
        <position position="28"/>
    </location>
    <ligand>
        <name>a divalent metal cation</name>
        <dbReference type="ChEBI" id="CHEBI:60240"/>
    </ligand>
</feature>
<comment type="similarity">
    <text evidence="2 24">Belongs to the bacterial diacylglycerol kinase family.</text>
</comment>
<dbReference type="CDD" id="cd14264">
    <property type="entry name" value="DAGK_IM"/>
    <property type="match status" value="1"/>
</dbReference>
<evidence type="ECO:0000256" key="9">
    <source>
        <dbReference type="ARBA" id="ARBA00022692"/>
    </source>
</evidence>
<evidence type="ECO:0000256" key="13">
    <source>
        <dbReference type="ARBA" id="ARBA00022840"/>
    </source>
</evidence>
<keyword evidence="8 24" id="KW-0808">Transferase</keyword>
<gene>
    <name evidence="25" type="ORF">HELGO_WM19731</name>
</gene>
<feature type="active site" description="Proton acceptor" evidence="20">
    <location>
        <position position="69"/>
    </location>
</feature>
<evidence type="ECO:0000256" key="24">
    <source>
        <dbReference type="RuleBase" id="RU363065"/>
    </source>
</evidence>
<proteinExistence type="inferred from homology"/>
<keyword evidence="7" id="KW-0997">Cell inner membrane</keyword>
<feature type="binding site" evidence="22">
    <location>
        <begin position="85"/>
        <end position="87"/>
    </location>
    <ligand>
        <name>ATP</name>
        <dbReference type="ChEBI" id="CHEBI:30616"/>
    </ligand>
</feature>
<name>A0A6S6TG79_9BACT</name>
<comment type="subcellular location">
    <subcellularLocation>
        <location evidence="1">Cell inner membrane</location>
        <topology evidence="1">Multi-pass membrane protein</topology>
    </subcellularLocation>
</comment>
<evidence type="ECO:0000256" key="23">
    <source>
        <dbReference type="PIRSR" id="PIRSR600829-4"/>
    </source>
</evidence>
<dbReference type="EMBL" id="CACVAR010000276">
    <property type="protein sequence ID" value="CAA6817217.1"/>
    <property type="molecule type" value="Genomic_DNA"/>
</dbReference>
<feature type="binding site" evidence="21">
    <location>
        <position position="69"/>
    </location>
    <ligand>
        <name>substrate</name>
    </ligand>
</feature>
<dbReference type="InterPro" id="IPR036945">
    <property type="entry name" value="DAGK_sf"/>
</dbReference>
<dbReference type="PANTHER" id="PTHR34299">
    <property type="entry name" value="DIACYLGLYCEROL KINASE"/>
    <property type="match status" value="1"/>
</dbReference>
<feature type="transmembrane region" description="Helical" evidence="24">
    <location>
        <begin position="96"/>
        <end position="115"/>
    </location>
</feature>
<keyword evidence="10 23" id="KW-0479">Metal-binding</keyword>
<evidence type="ECO:0000256" key="3">
    <source>
        <dbReference type="ARBA" id="ARBA00012133"/>
    </source>
</evidence>
<evidence type="ECO:0000256" key="11">
    <source>
        <dbReference type="ARBA" id="ARBA00022741"/>
    </source>
</evidence>
<evidence type="ECO:0000256" key="18">
    <source>
        <dbReference type="ARBA" id="ARBA00023209"/>
    </source>
</evidence>
<keyword evidence="9 24" id="KW-0812">Transmembrane</keyword>
<reference evidence="25" key="1">
    <citation type="submission" date="2020-01" db="EMBL/GenBank/DDBJ databases">
        <authorList>
            <person name="Meier V. D."/>
            <person name="Meier V D."/>
        </authorList>
    </citation>
    <scope>NUCLEOTIDE SEQUENCE</scope>
    <source>
        <strain evidence="25">HLG_WM_MAG_03</strain>
    </source>
</reference>
<organism evidence="25">
    <name type="scientific">uncultured Sulfurovum sp</name>
    <dbReference type="NCBI Taxonomy" id="269237"/>
    <lineage>
        <taxon>Bacteria</taxon>
        <taxon>Pseudomonadati</taxon>
        <taxon>Campylobacterota</taxon>
        <taxon>Epsilonproteobacteria</taxon>
        <taxon>Campylobacterales</taxon>
        <taxon>Sulfurovaceae</taxon>
        <taxon>Sulfurovum</taxon>
        <taxon>environmental samples</taxon>
    </lineage>
</organism>
<evidence type="ECO:0000313" key="25">
    <source>
        <dbReference type="EMBL" id="CAA6817217.1"/>
    </source>
</evidence>
<evidence type="ECO:0000256" key="22">
    <source>
        <dbReference type="PIRSR" id="PIRSR600829-3"/>
    </source>
</evidence>
<dbReference type="GO" id="GO:0005524">
    <property type="term" value="F:ATP binding"/>
    <property type="evidence" value="ECO:0007669"/>
    <property type="project" value="UniProtKB-KW"/>
</dbReference>
<dbReference type="PANTHER" id="PTHR34299:SF1">
    <property type="entry name" value="DIACYLGLYCEROL KINASE"/>
    <property type="match status" value="1"/>
</dbReference>
<feature type="binding site" evidence="23">
    <location>
        <position position="76"/>
    </location>
    <ligand>
        <name>a divalent metal cation</name>
        <dbReference type="ChEBI" id="CHEBI:60240"/>
    </ligand>
</feature>
<accession>A0A6S6TG79</accession>
<keyword evidence="16 24" id="KW-0443">Lipid metabolism</keyword>
<keyword evidence="13 22" id="KW-0067">ATP-binding</keyword>
<dbReference type="GO" id="GO:0046872">
    <property type="term" value="F:metal ion binding"/>
    <property type="evidence" value="ECO:0007669"/>
    <property type="project" value="UniProtKB-KW"/>
</dbReference>
<comment type="function">
    <text evidence="24">Catalyzes the ATP-dependent phosphorylation of sn-l,2-diacylglycerol (DAG) to phosphatidic acid. Involved in the recycling of diacylglycerol produced as a by-product during membrane-derived oligosaccharide (MDO) biosynthesis.</text>
</comment>
<sequence length="121" mass="13738">MINNKPKYTLFKNASYALDGLVHALKNETSFKLEILIALIVFPLIYFMPFELIYKLVLLITYFMIMIAELLNSAVENVVDLVTKEIHPLAKSAKDIGATAVLFTVILHILCWLIIGLHTFL</sequence>
<dbReference type="GO" id="GO:0006654">
    <property type="term" value="P:phosphatidic acid biosynthetic process"/>
    <property type="evidence" value="ECO:0007669"/>
    <property type="project" value="InterPro"/>
</dbReference>
<evidence type="ECO:0000256" key="20">
    <source>
        <dbReference type="PIRSR" id="PIRSR600829-1"/>
    </source>
</evidence>
<evidence type="ECO:0000256" key="4">
    <source>
        <dbReference type="ARBA" id="ARBA00017575"/>
    </source>
</evidence>
<evidence type="ECO:0000256" key="10">
    <source>
        <dbReference type="ARBA" id="ARBA00022723"/>
    </source>
</evidence>
<feature type="transmembrane region" description="Helical" evidence="24">
    <location>
        <begin position="56"/>
        <end position="75"/>
    </location>
</feature>
<dbReference type="PROSITE" id="PS01069">
    <property type="entry name" value="DAGK_PROKAR"/>
    <property type="match status" value="1"/>
</dbReference>
<evidence type="ECO:0000256" key="14">
    <source>
        <dbReference type="ARBA" id="ARBA00022842"/>
    </source>
</evidence>
<feature type="binding site" evidence="22">
    <location>
        <position position="28"/>
    </location>
    <ligand>
        <name>ATP</name>
        <dbReference type="ChEBI" id="CHEBI:30616"/>
    </ligand>
</feature>
<keyword evidence="6" id="KW-0444">Lipid biosynthesis</keyword>
<evidence type="ECO:0000256" key="19">
    <source>
        <dbReference type="ARBA" id="ARBA00023264"/>
    </source>
</evidence>
<keyword evidence="14 23" id="KW-0460">Magnesium</keyword>
<feature type="binding site" evidence="22">
    <location>
        <begin position="94"/>
        <end position="95"/>
    </location>
    <ligand>
        <name>ATP</name>
        <dbReference type="ChEBI" id="CHEBI:30616"/>
    </ligand>
</feature>